<protein>
    <recommendedName>
        <fullName evidence="4">RRM domain-containing protein</fullName>
    </recommendedName>
</protein>
<evidence type="ECO:0000313" key="3">
    <source>
        <dbReference type="Proteomes" id="UP000266188"/>
    </source>
</evidence>
<feature type="compositionally biased region" description="Basic residues" evidence="1">
    <location>
        <begin position="376"/>
        <end position="397"/>
    </location>
</feature>
<evidence type="ECO:0000313" key="2">
    <source>
        <dbReference type="EMBL" id="RJE17740.1"/>
    </source>
</evidence>
<organism evidence="2 3">
    <name type="scientific">Aspergillus sclerotialis</name>
    <dbReference type="NCBI Taxonomy" id="2070753"/>
    <lineage>
        <taxon>Eukaryota</taxon>
        <taxon>Fungi</taxon>
        <taxon>Dikarya</taxon>
        <taxon>Ascomycota</taxon>
        <taxon>Pezizomycotina</taxon>
        <taxon>Eurotiomycetes</taxon>
        <taxon>Eurotiomycetidae</taxon>
        <taxon>Eurotiales</taxon>
        <taxon>Aspergillaceae</taxon>
        <taxon>Aspergillus</taxon>
        <taxon>Aspergillus subgen. Polypaecilum</taxon>
    </lineage>
</organism>
<evidence type="ECO:0008006" key="4">
    <source>
        <dbReference type="Google" id="ProtNLM"/>
    </source>
</evidence>
<comment type="caution">
    <text evidence="2">The sequence shown here is derived from an EMBL/GenBank/DDBJ whole genome shotgun (WGS) entry which is preliminary data.</text>
</comment>
<keyword evidence="3" id="KW-1185">Reference proteome</keyword>
<gene>
    <name evidence="2" type="ORF">PHISCL_09924</name>
</gene>
<name>A0A3A2Z4R4_9EURO</name>
<reference evidence="3" key="1">
    <citation type="submission" date="2017-02" db="EMBL/GenBank/DDBJ databases">
        <authorList>
            <person name="Tafer H."/>
            <person name="Lopandic K."/>
        </authorList>
    </citation>
    <scope>NUCLEOTIDE SEQUENCE [LARGE SCALE GENOMIC DNA]</scope>
    <source>
        <strain evidence="3">CBS 366.77</strain>
    </source>
</reference>
<evidence type="ECO:0000256" key="1">
    <source>
        <dbReference type="SAM" id="MobiDB-lite"/>
    </source>
</evidence>
<feature type="region of interest" description="Disordered" evidence="1">
    <location>
        <begin position="374"/>
        <end position="397"/>
    </location>
</feature>
<dbReference type="OrthoDB" id="77405at2759"/>
<dbReference type="EMBL" id="MVGC01000741">
    <property type="protein sequence ID" value="RJE17740.1"/>
    <property type="molecule type" value="Genomic_DNA"/>
</dbReference>
<proteinExistence type="predicted"/>
<dbReference type="Proteomes" id="UP000266188">
    <property type="component" value="Unassembled WGS sequence"/>
</dbReference>
<accession>A0A3A2Z4R4</accession>
<dbReference type="AlphaFoldDB" id="A0A3A2Z4R4"/>
<sequence length="397" mass="44254">MPVYSIESGMADALGHLKRIAKHFQDQGQRHEANEVGRLSNLIVSVFIKGFEAVPSAEYELEIEQEPLNKPSAKPASVHNNTAIQEQAKAALMNEVERAATSRGLTNALVPIAPMGHGQAHQASTQALVPHPRLATHPGYNAYMHAPQAVPQAAHHSPQLITNSPEGNSGIMIHPSNTVGPVIMAEAKAAIIRVHGMIHNEIIQHITSHIHEGPLKEIRVESRGGVRVEFQHAAHAFALLKSDRETHDALDFGRFGNGYHCELVETVDWNDDHRLMNQPVRERRRLSFARKRLFADELTPEKWKYHVRSLAGNSNIDFLWVFNSGNATAVFTSTSVARRVLEKFNEYKVTMECYKDVSVTFSSDPCEKELVLTNNHHGRHHGSHGSHGRPMGRRPIR</sequence>